<dbReference type="AlphaFoldDB" id="A0A8H5G4W9"/>
<comment type="caution">
    <text evidence="2">The sequence shown here is derived from an EMBL/GenBank/DDBJ whole genome shotgun (WGS) entry which is preliminary data.</text>
</comment>
<evidence type="ECO:0000313" key="2">
    <source>
        <dbReference type="EMBL" id="KAF5358300.1"/>
    </source>
</evidence>
<feature type="region of interest" description="Disordered" evidence="1">
    <location>
        <begin position="180"/>
        <end position="211"/>
    </location>
</feature>
<proteinExistence type="predicted"/>
<gene>
    <name evidence="2" type="ORF">D9756_001217</name>
</gene>
<reference evidence="2 3" key="1">
    <citation type="journal article" date="2020" name="ISME J.">
        <title>Uncovering the hidden diversity of litter-decomposition mechanisms in mushroom-forming fungi.</title>
        <authorList>
            <person name="Floudas D."/>
            <person name="Bentzer J."/>
            <person name="Ahren D."/>
            <person name="Johansson T."/>
            <person name="Persson P."/>
            <person name="Tunlid A."/>
        </authorList>
    </citation>
    <scope>NUCLEOTIDE SEQUENCE [LARGE SCALE GENOMIC DNA]</scope>
    <source>
        <strain evidence="2 3">CBS 146.42</strain>
    </source>
</reference>
<sequence length="266" mass="30957">MAFLSSKARRHAPNDDVSRLLDPAYSTYSKYSPIVKDSHGNFHDPDYRPFTPISPPRSVSPRRVSSPRPYWETISMTDDDNTNDDEDEDDACDERRLSDGYAYSSRYAHRRSSGQYRRESRYTYAHSYTPSYTTYSYTPSTLVGLSPPTSYESEVTVLDEEPFGEKDKQSCTWTGVLKRRRKDKGKEREKEEVTREDEYEYTPSTPSSIPASTHMLEHVATKEEYVPTCGEVFQRHWQTLCLAFNLSVFRAQRRMKHRVHSLMSTH</sequence>
<dbReference type="Proteomes" id="UP000559027">
    <property type="component" value="Unassembled WGS sequence"/>
</dbReference>
<evidence type="ECO:0000256" key="1">
    <source>
        <dbReference type="SAM" id="MobiDB-lite"/>
    </source>
</evidence>
<feature type="compositionally biased region" description="Low complexity" evidence="1">
    <location>
        <begin position="201"/>
        <end position="211"/>
    </location>
</feature>
<feature type="compositionally biased region" description="Basic and acidic residues" evidence="1">
    <location>
        <begin position="184"/>
        <end position="193"/>
    </location>
</feature>
<feature type="compositionally biased region" description="Low complexity" evidence="1">
    <location>
        <begin position="56"/>
        <end position="69"/>
    </location>
</feature>
<feature type="compositionally biased region" description="Acidic residues" evidence="1">
    <location>
        <begin position="77"/>
        <end position="92"/>
    </location>
</feature>
<feature type="region of interest" description="Disordered" evidence="1">
    <location>
        <begin position="1"/>
        <end position="97"/>
    </location>
</feature>
<feature type="compositionally biased region" description="Basic and acidic residues" evidence="1">
    <location>
        <begin position="36"/>
        <end position="47"/>
    </location>
</feature>
<accession>A0A8H5G4W9</accession>
<keyword evidence="3" id="KW-1185">Reference proteome</keyword>
<dbReference type="EMBL" id="JAACJO010000005">
    <property type="protein sequence ID" value="KAF5358300.1"/>
    <property type="molecule type" value="Genomic_DNA"/>
</dbReference>
<organism evidence="2 3">
    <name type="scientific">Leucocoprinus leucothites</name>
    <dbReference type="NCBI Taxonomy" id="201217"/>
    <lineage>
        <taxon>Eukaryota</taxon>
        <taxon>Fungi</taxon>
        <taxon>Dikarya</taxon>
        <taxon>Basidiomycota</taxon>
        <taxon>Agaricomycotina</taxon>
        <taxon>Agaricomycetes</taxon>
        <taxon>Agaricomycetidae</taxon>
        <taxon>Agaricales</taxon>
        <taxon>Agaricineae</taxon>
        <taxon>Agaricaceae</taxon>
        <taxon>Leucocoprinus</taxon>
    </lineage>
</organism>
<protein>
    <submittedName>
        <fullName evidence="2">Uncharacterized protein</fullName>
    </submittedName>
</protein>
<evidence type="ECO:0000313" key="3">
    <source>
        <dbReference type="Proteomes" id="UP000559027"/>
    </source>
</evidence>
<dbReference type="OrthoDB" id="3021720at2759"/>
<name>A0A8H5G4W9_9AGAR</name>